<feature type="transmembrane region" description="Helical" evidence="1">
    <location>
        <begin position="34"/>
        <end position="53"/>
    </location>
</feature>
<name>A0A6J7UHQ3_9ZZZZ</name>
<proteinExistence type="predicted"/>
<reference evidence="3" key="1">
    <citation type="submission" date="2020-05" db="EMBL/GenBank/DDBJ databases">
        <authorList>
            <person name="Chiriac C."/>
            <person name="Salcher M."/>
            <person name="Ghai R."/>
            <person name="Kavagutti S V."/>
        </authorList>
    </citation>
    <scope>NUCLEOTIDE SEQUENCE</scope>
</reference>
<dbReference type="EMBL" id="CAFBPN010000003">
    <property type="protein sequence ID" value="CAB5008702.1"/>
    <property type="molecule type" value="Genomic_DNA"/>
</dbReference>
<keyword evidence="1" id="KW-0812">Transmembrane</keyword>
<keyword evidence="1" id="KW-1133">Transmembrane helix</keyword>
<dbReference type="AlphaFoldDB" id="A0A6J7UHQ3"/>
<dbReference type="EMBL" id="CAFBQU010000021">
    <property type="protein sequence ID" value="CAB5065463.1"/>
    <property type="molecule type" value="Genomic_DNA"/>
</dbReference>
<protein>
    <submittedName>
        <fullName evidence="3">Unannotated protein</fullName>
    </submittedName>
</protein>
<gene>
    <name evidence="2" type="ORF">UFOPK4098_00158</name>
    <name evidence="3" type="ORF">UFOPK4347_00941</name>
</gene>
<accession>A0A6J7UHQ3</accession>
<keyword evidence="1" id="KW-0472">Membrane</keyword>
<organism evidence="3">
    <name type="scientific">freshwater metagenome</name>
    <dbReference type="NCBI Taxonomy" id="449393"/>
    <lineage>
        <taxon>unclassified sequences</taxon>
        <taxon>metagenomes</taxon>
        <taxon>ecological metagenomes</taxon>
    </lineage>
</organism>
<sequence>MTDNKRISREDLEKRFAHLQEDFQGKLENKKQTVVAAAAAGSALLILCSYLFGRRRGSRRSTRVQFRQK</sequence>
<evidence type="ECO:0000313" key="2">
    <source>
        <dbReference type="EMBL" id="CAB5008702.1"/>
    </source>
</evidence>
<evidence type="ECO:0000256" key="1">
    <source>
        <dbReference type="SAM" id="Phobius"/>
    </source>
</evidence>
<evidence type="ECO:0000313" key="3">
    <source>
        <dbReference type="EMBL" id="CAB5065463.1"/>
    </source>
</evidence>